<dbReference type="EMBL" id="DF977449">
    <property type="protein sequence ID" value="GAP92954.1"/>
    <property type="molecule type" value="Genomic_DNA"/>
</dbReference>
<dbReference type="Pfam" id="PF26639">
    <property type="entry name" value="Het-6_barrel"/>
    <property type="match status" value="1"/>
</dbReference>
<dbReference type="OrthoDB" id="2157530at2759"/>
<evidence type="ECO:0000313" key="2">
    <source>
        <dbReference type="EMBL" id="GAP92954.1"/>
    </source>
</evidence>
<dbReference type="InterPro" id="IPR052895">
    <property type="entry name" value="HetReg/Transcr_Mod"/>
</dbReference>
<reference evidence="2" key="1">
    <citation type="submission" date="2016-03" db="EMBL/GenBank/DDBJ databases">
        <title>Draft genome sequence of Rosellinia necatrix.</title>
        <authorList>
            <person name="Kanematsu S."/>
        </authorList>
    </citation>
    <scope>NUCLEOTIDE SEQUENCE [LARGE SCALE GENOMIC DNA]</scope>
    <source>
        <strain evidence="2">W97</strain>
    </source>
</reference>
<dbReference type="Proteomes" id="UP000054516">
    <property type="component" value="Unassembled WGS sequence"/>
</dbReference>
<keyword evidence="3" id="KW-1185">Reference proteome</keyword>
<dbReference type="PANTHER" id="PTHR24148:SF73">
    <property type="entry name" value="HET DOMAIN PROTEIN (AFU_ORTHOLOGUE AFUA_8G01020)"/>
    <property type="match status" value="1"/>
</dbReference>
<dbReference type="STRING" id="77044.A0A1W2TWA5"/>
<feature type="domain" description="Heterokaryon incompatibility" evidence="1">
    <location>
        <begin position="176"/>
        <end position="271"/>
    </location>
</feature>
<dbReference type="PANTHER" id="PTHR24148">
    <property type="entry name" value="ANKYRIN REPEAT DOMAIN-CONTAINING PROTEIN 39 HOMOLOG-RELATED"/>
    <property type="match status" value="1"/>
</dbReference>
<dbReference type="AlphaFoldDB" id="A0A1W2TWA5"/>
<accession>A0A1W2TWA5</accession>
<evidence type="ECO:0000313" key="3">
    <source>
        <dbReference type="Proteomes" id="UP000054516"/>
    </source>
</evidence>
<sequence length="826" mass="93521">MVIGWATEAGYSYSWFDAVVRRPGNQTDLPVLPICSNRAADPRFFEQRVRWDFGSESRNRFWILSLRPGDIIGILPRAVYPQRVNIIREARIELEYEVDNSEAKAGFRGPMQENMGLRIAGVESGNVGVYARPLDSDRFEIRLLNIQPGAFDDPVKCNFHYTHLTGDDSPHSPFDGLSYCWGSSSDAAYILLDPEYDSGFGRSWNGHEFPVGRNVETALRRLRSDTKPLSIWVDAICINQDDLNERSGQVKIMRMIYSQATTVHIWLGEGDLLVDTAVCVAHNLYNHMYGDCPGGDKCQCTSIGISQHDVDTRDPENKRLQRANTSAQTLVDTFWETTKASFSPELNQVCDGWYNGELLAMMSVLYRHPWFTRVWVLQEAIFAEKAFIRCGTEAIPWSEIVAVSELLCQHRAKAPHLKWGGSLAPVWSQLLTSVRAQHNPNQRSRSPELSSPVPNSQSIGILDIFIGALGMKATDSRDKLFALLSFFPFADSSIDIESQPRELRSLIEPNYAKEIAVVLADFTKWWITTHKSLAILSYIHANPARAWRRMTKESPSLAGPRLPTWVIGTEGRNWWARATLESQFSFRATGTTKPSIHLDDDENRTLHNKQQSLKLRVEGVHVASISRIGHYPVEFLSPFLGERAFESDGRDDTIRAVFDRIFDPYACTSFWSLQENPIESPKNGADPAGLRSWYYSHLITHWAYHSRDNILAMAPSSDTRDVEIRWGLQETNKLPTCLNPCFFISHNGYHGLCPSTAQEGDIVVLLDGANVPYLLRPTGKGTIENEMETQTEEEFELVGECFVQGIMYGEFFEKQEAKERKLFSIV</sequence>
<name>A0A1W2TWA5_ROSNE</name>
<evidence type="ECO:0000259" key="1">
    <source>
        <dbReference type="Pfam" id="PF06985"/>
    </source>
</evidence>
<proteinExistence type="predicted"/>
<protein>
    <submittedName>
        <fullName evidence="2">Putative heterokaryon incompatibility protein</fullName>
    </submittedName>
</protein>
<dbReference type="InterPro" id="IPR010730">
    <property type="entry name" value="HET"/>
</dbReference>
<gene>
    <name evidence="2" type="ORF">SAMD00023353_0403590</name>
</gene>
<organism evidence="2">
    <name type="scientific">Rosellinia necatrix</name>
    <name type="common">White root-rot fungus</name>
    <dbReference type="NCBI Taxonomy" id="77044"/>
    <lineage>
        <taxon>Eukaryota</taxon>
        <taxon>Fungi</taxon>
        <taxon>Dikarya</taxon>
        <taxon>Ascomycota</taxon>
        <taxon>Pezizomycotina</taxon>
        <taxon>Sordariomycetes</taxon>
        <taxon>Xylariomycetidae</taxon>
        <taxon>Xylariales</taxon>
        <taxon>Xylariaceae</taxon>
        <taxon>Rosellinia</taxon>
    </lineage>
</organism>
<dbReference type="Pfam" id="PF06985">
    <property type="entry name" value="HET"/>
    <property type="match status" value="1"/>
</dbReference>